<dbReference type="EMBL" id="AMWE01000002">
    <property type="protein sequence ID" value="ERO58927.1"/>
    <property type="molecule type" value="Genomic_DNA"/>
</dbReference>
<evidence type="ECO:0000313" key="6">
    <source>
        <dbReference type="Proteomes" id="UP000017142"/>
    </source>
</evidence>
<evidence type="ECO:0000256" key="2">
    <source>
        <dbReference type="ARBA" id="ARBA00022705"/>
    </source>
</evidence>
<dbReference type="InterPro" id="IPR008865">
    <property type="entry name" value="DNA_replication_term_site-bd"/>
</dbReference>
<dbReference type="SUPFAM" id="SSF56596">
    <property type="entry name" value="Replication terminator protein (Tus)"/>
    <property type="match status" value="1"/>
</dbReference>
<dbReference type="Proteomes" id="UP000017142">
    <property type="component" value="Unassembled WGS sequence"/>
</dbReference>
<dbReference type="Gene3D" id="3.50.14.10">
    <property type="entry name" value="Replication terminator Tus, domain 1 superfamily/Replication terminator Tus"/>
    <property type="match status" value="1"/>
</dbReference>
<protein>
    <recommendedName>
        <fullName evidence="4">DNA replication terminus site-binding protein</fullName>
    </recommendedName>
</protein>
<dbReference type="GO" id="GO:0006274">
    <property type="term" value="P:DNA replication termination"/>
    <property type="evidence" value="ECO:0007669"/>
    <property type="project" value="UniProtKB-UniRule"/>
</dbReference>
<keyword evidence="1" id="KW-0963">Cytoplasm</keyword>
<accession>A0AAV3KDF3</accession>
<organism evidence="5 6">
    <name type="scientific">Dickeya solani D s0432-1</name>
    <dbReference type="NCBI Taxonomy" id="1231725"/>
    <lineage>
        <taxon>Bacteria</taxon>
        <taxon>Pseudomonadati</taxon>
        <taxon>Pseudomonadota</taxon>
        <taxon>Gammaproteobacteria</taxon>
        <taxon>Enterobacterales</taxon>
        <taxon>Pectobacteriaceae</taxon>
        <taxon>Dickeya</taxon>
    </lineage>
</organism>
<name>A0AAV3KDF3_9GAMM</name>
<comment type="caution">
    <text evidence="5">The sequence shown here is derived from an EMBL/GenBank/DDBJ whole genome shotgun (WGS) entry which is preliminary data.</text>
</comment>
<sequence>MGSVMAAYDLIERMNHCFTTLEAQLAEMHQLFWTFHFAGGHIFTLPAVEKGTEHDPVRQIHVTPVTGDDACDTGLQHFRHLFIHHHAETVSSKAAIRLPGVLCFQIEQPEYLQAHRLITDINARKKELEQIITVESGLEPEQRFDFVHTHLKGLITLSAYRTITLLVDPTSVRFGWANKNIIKNLTRDALLEKLEKSLHAGRSQAPYSKEQWASLLEQEIQDVKRLPAQASLKIKRPVKVQPIARVWYQEQQKQVQYPCPSPLLVLCRQDAVPVMGELNDYDADNIQYRHRPKAKPLRLLIPRLHLYTDDGM</sequence>
<evidence type="ECO:0000256" key="3">
    <source>
        <dbReference type="ARBA" id="ARBA00023125"/>
    </source>
</evidence>
<evidence type="ECO:0000313" key="5">
    <source>
        <dbReference type="EMBL" id="ERO58927.1"/>
    </source>
</evidence>
<dbReference type="NCBIfam" id="TIGR02648">
    <property type="entry name" value="rep_term_tus"/>
    <property type="match status" value="1"/>
</dbReference>
<dbReference type="Pfam" id="PF05472">
    <property type="entry name" value="Ter"/>
    <property type="match status" value="1"/>
</dbReference>
<keyword evidence="2" id="KW-0235">DNA replication</keyword>
<dbReference type="InterPro" id="IPR036381">
    <property type="entry name" value="Tus_dom1"/>
</dbReference>
<dbReference type="InterPro" id="IPR036384">
    <property type="entry name" value="Tus_sf"/>
</dbReference>
<gene>
    <name evidence="5" type="ORF">A544_2108</name>
</gene>
<dbReference type="GO" id="GO:0005737">
    <property type="term" value="C:cytoplasm"/>
    <property type="evidence" value="ECO:0007669"/>
    <property type="project" value="InterPro"/>
</dbReference>
<evidence type="ECO:0000256" key="4">
    <source>
        <dbReference type="NCBIfam" id="TIGR02648"/>
    </source>
</evidence>
<reference evidence="6" key="1">
    <citation type="journal article" date="2013" name="Diversity">
        <title>Genome Sequence of Dickeya solani, a New soft Rot Pathogen of Potato, Suggests its Emergence May Be Related to a Novel Combination of Non-Ribosomal Peptide/Polyketide Synthetase Clusters.</title>
        <authorList>
            <person name="Garlant L."/>
            <person name="Koskinen P."/>
            <person name="Rouhiainen L."/>
            <person name="Laine P."/>
            <person name="Paulin L."/>
            <person name="Auvinen P."/>
            <person name="Holm L."/>
            <person name="Pirhonen M."/>
        </authorList>
    </citation>
    <scope>NUCLEOTIDE SEQUENCE [LARGE SCALE GENOMIC DNA]</scope>
    <source>
        <strain evidence="6">D s0432-1</strain>
    </source>
</reference>
<dbReference type="AlphaFoldDB" id="A0AAV3KDF3"/>
<dbReference type="Gene3D" id="3.30.54.10">
    <property type="match status" value="1"/>
</dbReference>
<keyword evidence="3" id="KW-0238">DNA-binding</keyword>
<proteinExistence type="predicted"/>
<evidence type="ECO:0000256" key="1">
    <source>
        <dbReference type="ARBA" id="ARBA00022490"/>
    </source>
</evidence>
<dbReference type="GO" id="GO:0003677">
    <property type="term" value="F:DNA binding"/>
    <property type="evidence" value="ECO:0007669"/>
    <property type="project" value="UniProtKB-UniRule"/>
</dbReference>